<dbReference type="InterPro" id="IPR029066">
    <property type="entry name" value="PLP-binding_barrel"/>
</dbReference>
<dbReference type="GO" id="GO:0030170">
    <property type="term" value="F:pyridoxal phosphate binding"/>
    <property type="evidence" value="ECO:0007669"/>
    <property type="project" value="UniProtKB-UniRule"/>
</dbReference>
<dbReference type="PROSITE" id="PS00879">
    <property type="entry name" value="ODR_DC_2_2"/>
    <property type="match status" value="1"/>
</dbReference>
<feature type="binding site" evidence="12">
    <location>
        <begin position="274"/>
        <end position="277"/>
    </location>
    <ligand>
        <name>pyridoxal 5'-phosphate</name>
        <dbReference type="ChEBI" id="CHEBI:597326"/>
    </ligand>
</feature>
<reference evidence="18" key="1">
    <citation type="submission" date="2017-09" db="EMBL/GenBank/DDBJ databases">
        <title>Depth-based differentiation of microbial function through sediment-hosted aquifers and enrichment of novel symbionts in the deep terrestrial subsurface.</title>
        <authorList>
            <person name="Probst A.J."/>
            <person name="Ladd B."/>
            <person name="Jarett J.K."/>
            <person name="Geller-Mcgrath D.E."/>
            <person name="Sieber C.M.K."/>
            <person name="Emerson J.B."/>
            <person name="Anantharaman K."/>
            <person name="Thomas B.C."/>
            <person name="Malmstrom R."/>
            <person name="Stieglmeier M."/>
            <person name="Klingl A."/>
            <person name="Woyke T."/>
            <person name="Ryan C.M."/>
            <person name="Banfield J.F."/>
        </authorList>
    </citation>
    <scope>NUCLEOTIDE SEQUENCE [LARGE SCALE GENOMIC DNA]</scope>
</reference>
<feature type="domain" description="Orn/DAP/Arg decarboxylase 2 C-terminal" evidence="15">
    <location>
        <begin position="29"/>
        <end position="371"/>
    </location>
</feature>
<dbReference type="InterPro" id="IPR002986">
    <property type="entry name" value="DAP_deCOOHase_LysA"/>
</dbReference>
<dbReference type="FunFam" id="3.20.20.10:FF:000003">
    <property type="entry name" value="Diaminopimelate decarboxylase"/>
    <property type="match status" value="1"/>
</dbReference>
<dbReference type="InterPro" id="IPR022643">
    <property type="entry name" value="De-COase2_C"/>
</dbReference>
<protein>
    <recommendedName>
        <fullName evidence="11 12">Diaminopimelate decarboxylase</fullName>
        <shortName evidence="12">DAP decarboxylase</shortName>
        <shortName evidence="12">DAPDC</shortName>
        <ecNumber evidence="10 12">4.1.1.20</ecNumber>
    </recommendedName>
</protein>
<evidence type="ECO:0000256" key="6">
    <source>
        <dbReference type="ARBA" id="ARBA00023239"/>
    </source>
</evidence>
<dbReference type="PANTHER" id="PTHR43727:SF2">
    <property type="entry name" value="GROUP IV DECARBOXYLASE"/>
    <property type="match status" value="1"/>
</dbReference>
<dbReference type="HAMAP" id="MF_02120">
    <property type="entry name" value="LysA"/>
    <property type="match status" value="1"/>
</dbReference>
<dbReference type="GO" id="GO:0008836">
    <property type="term" value="F:diaminopimelate decarboxylase activity"/>
    <property type="evidence" value="ECO:0007669"/>
    <property type="project" value="UniProtKB-UniRule"/>
</dbReference>
<dbReference type="InterPro" id="IPR009006">
    <property type="entry name" value="Ala_racemase/Decarboxylase_C"/>
</dbReference>
<feature type="binding site" evidence="12">
    <location>
        <position position="317"/>
    </location>
    <ligand>
        <name>substrate</name>
    </ligand>
</feature>
<dbReference type="PANTHER" id="PTHR43727">
    <property type="entry name" value="DIAMINOPIMELATE DECARBOXYLASE"/>
    <property type="match status" value="1"/>
</dbReference>
<feature type="binding site" evidence="12">
    <location>
        <position position="313"/>
    </location>
    <ligand>
        <name>substrate</name>
    </ligand>
</feature>
<evidence type="ECO:0000256" key="2">
    <source>
        <dbReference type="ARBA" id="ARBA00022605"/>
    </source>
</evidence>
<keyword evidence="5 12" id="KW-0457">Lysine biosynthesis</keyword>
<comment type="pathway">
    <text evidence="8 12 14">Amino-acid biosynthesis; L-lysine biosynthesis via DAP pathway; L-lysine from DL-2,6-diaminopimelate: step 1/1.</text>
</comment>
<evidence type="ECO:0000256" key="11">
    <source>
        <dbReference type="ARBA" id="ARBA00074972"/>
    </source>
</evidence>
<dbReference type="GO" id="GO:0009089">
    <property type="term" value="P:lysine biosynthetic process via diaminopimelate"/>
    <property type="evidence" value="ECO:0007669"/>
    <property type="project" value="UniProtKB-UniRule"/>
</dbReference>
<comment type="cofactor">
    <cofactor evidence="1 12 13 14">
        <name>pyridoxal 5'-phosphate</name>
        <dbReference type="ChEBI" id="CHEBI:597326"/>
    </cofactor>
</comment>
<keyword evidence="6 12" id="KW-0456">Lyase</keyword>
<comment type="caution">
    <text evidence="17">The sequence shown here is derived from an EMBL/GenBank/DDBJ whole genome shotgun (WGS) entry which is preliminary data.</text>
</comment>
<comment type="catalytic activity">
    <reaction evidence="7 12 14">
        <text>meso-2,6-diaminopimelate + H(+) = L-lysine + CO2</text>
        <dbReference type="Rhea" id="RHEA:15101"/>
        <dbReference type="ChEBI" id="CHEBI:15378"/>
        <dbReference type="ChEBI" id="CHEBI:16526"/>
        <dbReference type="ChEBI" id="CHEBI:32551"/>
        <dbReference type="ChEBI" id="CHEBI:57791"/>
        <dbReference type="EC" id="4.1.1.20"/>
    </reaction>
</comment>
<dbReference type="FunFam" id="2.40.37.10:FF:000003">
    <property type="entry name" value="Diaminopimelate decarboxylase"/>
    <property type="match status" value="1"/>
</dbReference>
<name>A0A2M7S8Q7_9BACT</name>
<dbReference type="Pfam" id="PF00278">
    <property type="entry name" value="Orn_DAP_Arg_deC"/>
    <property type="match status" value="1"/>
</dbReference>
<dbReference type="PRINTS" id="PR01181">
    <property type="entry name" value="DAPDCRBXLASE"/>
</dbReference>
<feature type="binding site" evidence="12">
    <location>
        <position position="238"/>
    </location>
    <ligand>
        <name>pyridoxal 5'-phosphate</name>
        <dbReference type="ChEBI" id="CHEBI:597326"/>
    </ligand>
</feature>
<evidence type="ECO:0000256" key="12">
    <source>
        <dbReference type="HAMAP-Rule" id="MF_02120"/>
    </source>
</evidence>
<evidence type="ECO:0000256" key="1">
    <source>
        <dbReference type="ARBA" id="ARBA00001933"/>
    </source>
</evidence>
<dbReference type="SUPFAM" id="SSF51419">
    <property type="entry name" value="PLP-binding barrel"/>
    <property type="match status" value="1"/>
</dbReference>
<feature type="binding site" evidence="12">
    <location>
        <position position="373"/>
    </location>
    <ligand>
        <name>pyridoxal 5'-phosphate</name>
        <dbReference type="ChEBI" id="CHEBI:597326"/>
    </ligand>
</feature>
<feature type="binding site" evidence="12">
    <location>
        <position position="373"/>
    </location>
    <ligand>
        <name>substrate</name>
    </ligand>
</feature>
<feature type="domain" description="Orn/DAP/Arg decarboxylase 2 N-terminal" evidence="16">
    <location>
        <begin position="38"/>
        <end position="281"/>
    </location>
</feature>
<dbReference type="UniPathway" id="UPA00034">
    <property type="reaction ID" value="UER00027"/>
</dbReference>
<proteinExistence type="inferred from homology"/>
<feature type="binding site" evidence="12">
    <location>
        <position position="345"/>
    </location>
    <ligand>
        <name>substrate</name>
    </ligand>
</feature>
<feature type="modified residue" description="N6-(pyridoxal phosphate)lysine" evidence="12 13">
    <location>
        <position position="60"/>
    </location>
</feature>
<dbReference type="Gene3D" id="3.20.20.10">
    <property type="entry name" value="Alanine racemase"/>
    <property type="match status" value="1"/>
</dbReference>
<feature type="active site" description="Proton donor" evidence="13">
    <location>
        <position position="344"/>
    </location>
</feature>
<dbReference type="Pfam" id="PF02784">
    <property type="entry name" value="Orn_Arg_deC_N"/>
    <property type="match status" value="1"/>
</dbReference>
<evidence type="ECO:0000256" key="7">
    <source>
        <dbReference type="ARBA" id="ARBA00050464"/>
    </source>
</evidence>
<comment type="similarity">
    <text evidence="9 12">Belongs to the Orn/Lys/Arg decarboxylase class-II family. LysA subfamily.</text>
</comment>
<dbReference type="InterPro" id="IPR022644">
    <property type="entry name" value="De-COase2_N"/>
</dbReference>
<evidence type="ECO:0000256" key="3">
    <source>
        <dbReference type="ARBA" id="ARBA00022793"/>
    </source>
</evidence>
<evidence type="ECO:0000259" key="15">
    <source>
        <dbReference type="Pfam" id="PF00278"/>
    </source>
</evidence>
<evidence type="ECO:0000256" key="14">
    <source>
        <dbReference type="RuleBase" id="RU003738"/>
    </source>
</evidence>
<gene>
    <name evidence="12 17" type="primary">lysA</name>
    <name evidence="17" type="ORF">COY52_08740</name>
</gene>
<evidence type="ECO:0000313" key="18">
    <source>
        <dbReference type="Proteomes" id="UP000229307"/>
    </source>
</evidence>
<comment type="function">
    <text evidence="12">Specifically catalyzes the decarboxylation of meso-diaminopimelate (meso-DAP) to L-lysine.</text>
</comment>
<dbReference type="AlphaFoldDB" id="A0A2M7S8Q7"/>
<dbReference type="PRINTS" id="PR01179">
    <property type="entry name" value="ODADCRBXLASE"/>
</dbReference>
<keyword evidence="4 12" id="KW-0663">Pyridoxal phosphate</keyword>
<dbReference type="EMBL" id="PFMR01000229">
    <property type="protein sequence ID" value="PIZ15870.1"/>
    <property type="molecule type" value="Genomic_DNA"/>
</dbReference>
<organism evidence="17 18">
    <name type="scientific">Candidatus Desantisbacteria bacterium CG_4_10_14_0_8_um_filter_48_22</name>
    <dbReference type="NCBI Taxonomy" id="1974543"/>
    <lineage>
        <taxon>Bacteria</taxon>
        <taxon>Candidatus Desantisiibacteriota</taxon>
    </lineage>
</organism>
<keyword evidence="3 12" id="KW-0210">Decarboxylase</keyword>
<dbReference type="SUPFAM" id="SSF50621">
    <property type="entry name" value="Alanine racemase C-terminal domain-like"/>
    <property type="match status" value="1"/>
</dbReference>
<feature type="binding site" evidence="12">
    <location>
        <position position="277"/>
    </location>
    <ligand>
        <name>substrate</name>
    </ligand>
</feature>
<comment type="subunit">
    <text evidence="12">Homodimer.</text>
</comment>
<keyword evidence="2 12" id="KW-0028">Amino-acid biosynthesis</keyword>
<evidence type="ECO:0000256" key="9">
    <source>
        <dbReference type="ARBA" id="ARBA00060983"/>
    </source>
</evidence>
<sequence length="413" mass="45087">MEAFRYMNGKLRCENADIGKAAAAVGTPFYIYSRRAFADNFRRLDKALAGSRHIICYACKANSNLSVFRLFARLGAGADIVSGGELYKALKAGVDPGKIVFAGVGKTEDEIRFALSSRILMFNVESVPELNLINDIAGKMRRKAAVAVRVNFGFDPHTHGYINTSRGSKFGIDMSMARGVFAYAKVLRNIDIAGLHSHIGSQITQTGPFVRNLRMALSLAESLKELGIHLRFINLGGGLGIAYREKESPVSVSSVGNIFRKLLKNSRRYTLILEPGRFLSANAGALVTKVLYAKESFGKKFVIVDAGMTDLIRPSLYGAYHRILPLTTVRSPLATVVSVVGPVCETGDFFALDRKMPVPGQGDLLAVMDAGAYGFEMSSNYNSRPRPAQVLVSGSRFSVIRKRETRADLVRGE</sequence>
<dbReference type="InterPro" id="IPR022657">
    <property type="entry name" value="De-COase2_CS"/>
</dbReference>
<evidence type="ECO:0000256" key="10">
    <source>
        <dbReference type="ARBA" id="ARBA00066427"/>
    </source>
</evidence>
<accession>A0A2M7S8Q7</accession>
<evidence type="ECO:0000259" key="16">
    <source>
        <dbReference type="Pfam" id="PF02784"/>
    </source>
</evidence>
<dbReference type="Proteomes" id="UP000229307">
    <property type="component" value="Unassembled WGS sequence"/>
</dbReference>
<evidence type="ECO:0000256" key="8">
    <source>
        <dbReference type="ARBA" id="ARBA00060643"/>
    </source>
</evidence>
<dbReference type="Gene3D" id="2.40.37.10">
    <property type="entry name" value="Lyase, Ornithine Decarboxylase, Chain A, domain 1"/>
    <property type="match status" value="1"/>
</dbReference>
<dbReference type="InterPro" id="IPR000183">
    <property type="entry name" value="Orn/DAP/Arg_de-COase"/>
</dbReference>
<evidence type="ECO:0000256" key="5">
    <source>
        <dbReference type="ARBA" id="ARBA00023154"/>
    </source>
</evidence>
<evidence type="ECO:0000313" key="17">
    <source>
        <dbReference type="EMBL" id="PIZ15870.1"/>
    </source>
</evidence>
<evidence type="ECO:0000256" key="4">
    <source>
        <dbReference type="ARBA" id="ARBA00022898"/>
    </source>
</evidence>
<evidence type="ECO:0000256" key="13">
    <source>
        <dbReference type="PIRSR" id="PIRSR600183-50"/>
    </source>
</evidence>
<dbReference type="CDD" id="cd06828">
    <property type="entry name" value="PLPDE_III_DapDC"/>
    <property type="match status" value="1"/>
</dbReference>
<dbReference type="NCBIfam" id="TIGR01048">
    <property type="entry name" value="lysA"/>
    <property type="match status" value="1"/>
</dbReference>
<dbReference type="EC" id="4.1.1.20" evidence="10 12"/>